<keyword evidence="5" id="KW-0998">Cell outer membrane</keyword>
<dbReference type="STRING" id="1123265.GCA_000686625_00776"/>
<keyword evidence="4" id="KW-0472">Membrane</keyword>
<dbReference type="KEGG" id="stha:NCTC11429_01907"/>
<feature type="domain" description="RagB/SusD" evidence="6">
    <location>
        <begin position="300"/>
        <end position="556"/>
    </location>
</feature>
<comment type="similarity">
    <text evidence="2">Belongs to the SusD family.</text>
</comment>
<dbReference type="GeneID" id="78462645"/>
<name>A0A4U9V4A0_9SPHI</name>
<protein>
    <submittedName>
        <fullName evidence="7">SusD family</fullName>
    </submittedName>
</protein>
<evidence type="ECO:0000256" key="2">
    <source>
        <dbReference type="ARBA" id="ARBA00006275"/>
    </source>
</evidence>
<dbReference type="SUPFAM" id="SSF48452">
    <property type="entry name" value="TPR-like"/>
    <property type="match status" value="1"/>
</dbReference>
<dbReference type="Pfam" id="PF07980">
    <property type="entry name" value="SusD_RagB"/>
    <property type="match status" value="1"/>
</dbReference>
<dbReference type="Gene3D" id="1.25.40.390">
    <property type="match status" value="1"/>
</dbReference>
<gene>
    <name evidence="7" type="ORF">NCTC11429_01907</name>
</gene>
<evidence type="ECO:0000256" key="5">
    <source>
        <dbReference type="ARBA" id="ARBA00023237"/>
    </source>
</evidence>
<evidence type="ECO:0000259" key="6">
    <source>
        <dbReference type="Pfam" id="PF07980"/>
    </source>
</evidence>
<dbReference type="AlphaFoldDB" id="A0A4U9V4A0"/>
<organism evidence="7 8">
    <name type="scientific">Sphingobacterium thalpophilum</name>
    <dbReference type="NCBI Taxonomy" id="259"/>
    <lineage>
        <taxon>Bacteria</taxon>
        <taxon>Pseudomonadati</taxon>
        <taxon>Bacteroidota</taxon>
        <taxon>Sphingobacteriia</taxon>
        <taxon>Sphingobacteriales</taxon>
        <taxon>Sphingobacteriaceae</taxon>
        <taxon>Sphingobacterium</taxon>
    </lineage>
</organism>
<evidence type="ECO:0000313" key="8">
    <source>
        <dbReference type="Proteomes" id="UP000308196"/>
    </source>
</evidence>
<sequence length="604" mass="68639">MKIKNITAFVVTALFLTGCNKFLDRPPQNALDDNQNAWVSEEKVRMYANKYYADYFYGFGIKDNNGSAPIVGFTNSDDIVALGNQPNFTRAVPNSGIWDYSDIRSLNVMLDRIEDKMGGILTAEAKNHWIAVGKFFRAFRYAQLVQSYGDIPYYEHEVKDSQVDELYKPRTPRNEVMDHLYEDWKFILQNMRTNDGEQYLNLYVAAGFISRLALNEASWQKYYYKNQERAKKFYELAIDAAQVDINSGKYAIVTDYKSQFTSKDLKGNKDMVMYRIYDGGLGVTHAIASYCNLQESTNNGPTTDFLKAMLCTDGKTWENSSVDGAKKFDLASLIKSRDPRFEAMIYSKPNALNKSSFYYVTKYLPREVEKAVKVNGQAMPAEFTSNKNETDAPVLRYAEVLLNWIEAKAELASLGGAAVTQDDINKSINQIRQRPLAQEAKDRGVKNLPDLELDAIPADPARDATVSPLLWEIRRERRLEFAFETSRLADLRRWSKLEYMDNTLNTDLISGGWVNFSAEMPAELVAKNVNILSVVDVAGKETIYNGSNGALMNGFYKNQTNKPRLPFLNQPNINPYLTPVGLVQIDQYAIKGYVLEQTEGWPQN</sequence>
<accession>A0A4U9V4A0</accession>
<evidence type="ECO:0000256" key="4">
    <source>
        <dbReference type="ARBA" id="ARBA00023136"/>
    </source>
</evidence>
<dbReference type="RefSeq" id="WP_028071793.1">
    <property type="nucleotide sequence ID" value="NZ_CP141191.1"/>
</dbReference>
<evidence type="ECO:0000256" key="1">
    <source>
        <dbReference type="ARBA" id="ARBA00004442"/>
    </source>
</evidence>
<keyword evidence="3" id="KW-0732">Signal</keyword>
<reference evidence="7 8" key="1">
    <citation type="submission" date="2019-05" db="EMBL/GenBank/DDBJ databases">
        <authorList>
            <consortium name="Pathogen Informatics"/>
        </authorList>
    </citation>
    <scope>NUCLEOTIDE SEQUENCE [LARGE SCALE GENOMIC DNA]</scope>
    <source>
        <strain evidence="7 8">NCTC11429</strain>
    </source>
</reference>
<comment type="subcellular location">
    <subcellularLocation>
        <location evidence="1">Cell outer membrane</location>
    </subcellularLocation>
</comment>
<evidence type="ECO:0000313" key="7">
    <source>
        <dbReference type="EMBL" id="VTR37634.1"/>
    </source>
</evidence>
<dbReference type="EMBL" id="LR590484">
    <property type="protein sequence ID" value="VTR37634.1"/>
    <property type="molecule type" value="Genomic_DNA"/>
</dbReference>
<dbReference type="InterPro" id="IPR012944">
    <property type="entry name" value="SusD_RagB_dom"/>
</dbReference>
<dbReference type="Proteomes" id="UP000308196">
    <property type="component" value="Chromosome"/>
</dbReference>
<dbReference type="PROSITE" id="PS51257">
    <property type="entry name" value="PROKAR_LIPOPROTEIN"/>
    <property type="match status" value="1"/>
</dbReference>
<evidence type="ECO:0000256" key="3">
    <source>
        <dbReference type="ARBA" id="ARBA00022729"/>
    </source>
</evidence>
<proteinExistence type="inferred from homology"/>
<dbReference type="InterPro" id="IPR011990">
    <property type="entry name" value="TPR-like_helical_dom_sf"/>
</dbReference>
<dbReference type="GO" id="GO:0009279">
    <property type="term" value="C:cell outer membrane"/>
    <property type="evidence" value="ECO:0007669"/>
    <property type="project" value="UniProtKB-SubCell"/>
</dbReference>